<reference evidence="14 15" key="1">
    <citation type="journal article" date="2024" name="BMC Genomics">
        <title>De novo assembly and annotation of Popillia japonica's genome with initial clues to its potential as an invasive pest.</title>
        <authorList>
            <person name="Cucini C."/>
            <person name="Boschi S."/>
            <person name="Funari R."/>
            <person name="Cardaioli E."/>
            <person name="Iannotti N."/>
            <person name="Marturano G."/>
            <person name="Paoli F."/>
            <person name="Bruttini M."/>
            <person name="Carapelli A."/>
            <person name="Frati F."/>
            <person name="Nardi F."/>
        </authorList>
    </citation>
    <scope>NUCLEOTIDE SEQUENCE [LARGE SCALE GENOMIC DNA]</scope>
    <source>
        <strain evidence="14">DMR45628</strain>
    </source>
</reference>
<comment type="similarity">
    <text evidence="3">Belongs to the glycosyltransferase 31 family. Beta3-Gal-T subfamily.</text>
</comment>
<evidence type="ECO:0000256" key="8">
    <source>
        <dbReference type="ARBA" id="ARBA00022741"/>
    </source>
</evidence>
<evidence type="ECO:0000256" key="12">
    <source>
        <dbReference type="SAM" id="Phobius"/>
    </source>
</evidence>
<protein>
    <recommendedName>
        <fullName evidence="4">N-acetylgalactosaminide beta-1,3-galactosyltransferase</fullName>
        <ecNumber evidence="4">2.4.1.122</ecNumber>
    </recommendedName>
</protein>
<dbReference type="PANTHER" id="PTHR23033">
    <property type="entry name" value="BETA1,3-GALACTOSYLTRANSFERASE"/>
    <property type="match status" value="1"/>
</dbReference>
<dbReference type="EC" id="2.4.1.122" evidence="4"/>
<dbReference type="GO" id="GO:0016263">
    <property type="term" value="F:glycoprotein-N-acetylgalactosamine 3-beta-galactosyltransferase activity"/>
    <property type="evidence" value="ECO:0007669"/>
    <property type="project" value="UniProtKB-EC"/>
</dbReference>
<dbReference type="GO" id="GO:0000166">
    <property type="term" value="F:nucleotide binding"/>
    <property type="evidence" value="ECO:0007669"/>
    <property type="project" value="UniProtKB-KW"/>
</dbReference>
<dbReference type="InterPro" id="IPR026050">
    <property type="entry name" value="C1GALT1/C1GALT1_chp1"/>
</dbReference>
<dbReference type="Pfam" id="PF02434">
    <property type="entry name" value="Fringe"/>
    <property type="match status" value="1"/>
</dbReference>
<evidence type="ECO:0000256" key="4">
    <source>
        <dbReference type="ARBA" id="ARBA00012557"/>
    </source>
</evidence>
<accession>A0AAW1M0F5</accession>
<keyword evidence="5" id="KW-0328">Glycosyltransferase</keyword>
<dbReference type="AlphaFoldDB" id="A0AAW1M0F5"/>
<comment type="subcellular location">
    <subcellularLocation>
        <location evidence="1">Membrane</location>
        <topology evidence="1">Single-pass type II membrane protein</topology>
    </subcellularLocation>
</comment>
<dbReference type="Proteomes" id="UP001458880">
    <property type="component" value="Unassembled WGS sequence"/>
</dbReference>
<evidence type="ECO:0000256" key="11">
    <source>
        <dbReference type="ARBA" id="ARBA00023136"/>
    </source>
</evidence>
<feature type="domain" description="Fringe-like glycosyltransferase" evidence="13">
    <location>
        <begin position="92"/>
        <end position="192"/>
    </location>
</feature>
<evidence type="ECO:0000256" key="10">
    <source>
        <dbReference type="ARBA" id="ARBA00022989"/>
    </source>
</evidence>
<dbReference type="PANTHER" id="PTHR23033:SF14">
    <property type="entry name" value="GLYCOPROTEIN-N-ACETYLGALACTOSAMINE 3-BETA-GALACTOSYLTRANSFERASE 1-RELATED"/>
    <property type="match status" value="1"/>
</dbReference>
<evidence type="ECO:0000256" key="5">
    <source>
        <dbReference type="ARBA" id="ARBA00022676"/>
    </source>
</evidence>
<dbReference type="Gene3D" id="3.90.550.50">
    <property type="match status" value="1"/>
</dbReference>
<keyword evidence="10 12" id="KW-1133">Transmembrane helix</keyword>
<keyword evidence="15" id="KW-1185">Reference proteome</keyword>
<dbReference type="InterPro" id="IPR003378">
    <property type="entry name" value="Fringe-like_glycosylTrfase"/>
</dbReference>
<keyword evidence="11 12" id="KW-0472">Membrane</keyword>
<evidence type="ECO:0000313" key="15">
    <source>
        <dbReference type="Proteomes" id="UP001458880"/>
    </source>
</evidence>
<proteinExistence type="inferred from homology"/>
<keyword evidence="8" id="KW-0547">Nucleotide-binding</keyword>
<comment type="pathway">
    <text evidence="2">Protein modification; protein glycosylation.</text>
</comment>
<evidence type="ECO:0000256" key="6">
    <source>
        <dbReference type="ARBA" id="ARBA00022679"/>
    </source>
</evidence>
<evidence type="ECO:0000313" key="14">
    <source>
        <dbReference type="EMBL" id="KAK9739306.1"/>
    </source>
</evidence>
<keyword evidence="9" id="KW-0735">Signal-anchor</keyword>
<dbReference type="GO" id="GO:0016020">
    <property type="term" value="C:membrane"/>
    <property type="evidence" value="ECO:0007669"/>
    <property type="project" value="UniProtKB-SubCell"/>
</dbReference>
<evidence type="ECO:0000256" key="7">
    <source>
        <dbReference type="ARBA" id="ARBA00022692"/>
    </source>
</evidence>
<organism evidence="14 15">
    <name type="scientific">Popillia japonica</name>
    <name type="common">Japanese beetle</name>
    <dbReference type="NCBI Taxonomy" id="7064"/>
    <lineage>
        <taxon>Eukaryota</taxon>
        <taxon>Metazoa</taxon>
        <taxon>Ecdysozoa</taxon>
        <taxon>Arthropoda</taxon>
        <taxon>Hexapoda</taxon>
        <taxon>Insecta</taxon>
        <taxon>Pterygota</taxon>
        <taxon>Neoptera</taxon>
        <taxon>Endopterygota</taxon>
        <taxon>Coleoptera</taxon>
        <taxon>Polyphaga</taxon>
        <taxon>Scarabaeiformia</taxon>
        <taxon>Scarabaeidae</taxon>
        <taxon>Rutelinae</taxon>
        <taxon>Popillia</taxon>
    </lineage>
</organism>
<dbReference type="EMBL" id="JASPKY010000076">
    <property type="protein sequence ID" value="KAK9739306.1"/>
    <property type="molecule type" value="Genomic_DNA"/>
</dbReference>
<feature type="transmembrane region" description="Helical" evidence="12">
    <location>
        <begin position="16"/>
        <end position="35"/>
    </location>
</feature>
<comment type="caution">
    <text evidence="14">The sequence shown here is derived from an EMBL/GenBank/DDBJ whole genome shotgun (WGS) entry which is preliminary data.</text>
</comment>
<gene>
    <name evidence="14" type="ORF">QE152_g9140</name>
</gene>
<evidence type="ECO:0000256" key="1">
    <source>
        <dbReference type="ARBA" id="ARBA00004606"/>
    </source>
</evidence>
<keyword evidence="7 12" id="KW-0812">Transmembrane</keyword>
<sequence>MMLFRCVKWYPMNKQIVIPLFIGFIIGFVLTYILMNPNVVTLINDPHSSHEMRDLSGPLESPGEHTNDEEFHKFQDQTVADEMSKRVRVLCWVMTGPVNHEKKARHVKNTWGKRCNILLFMSSQEDDSLPAVALPVEEGRNNLWGKTKEAFKYVYRNHLHEADWFLKADDDTYVILENLRYMLFPHSPNEPVPAQPERTRLLRVPLQAVREARVHERRCRLRLKSRSRQTIRRDRSRKEQHVLSYLERRERRRGDGGRFFPFVPEHHLIPGHSPKSFWYWKYIYYEFVPEHHLIPGHSPKSFWYWKYIYYESTEGMNCCSDNAVSFHYVSPNQMYVLEYLIYHLRPYGITYRVDMPVLTSTETPSSSVNSISVIKPVT</sequence>
<evidence type="ECO:0000256" key="3">
    <source>
        <dbReference type="ARBA" id="ARBA00006462"/>
    </source>
</evidence>
<name>A0AAW1M0F5_POPJA</name>
<keyword evidence="6" id="KW-0808">Transferase</keyword>
<evidence type="ECO:0000256" key="9">
    <source>
        <dbReference type="ARBA" id="ARBA00022968"/>
    </source>
</evidence>
<evidence type="ECO:0000259" key="13">
    <source>
        <dbReference type="Pfam" id="PF02434"/>
    </source>
</evidence>
<evidence type="ECO:0000256" key="2">
    <source>
        <dbReference type="ARBA" id="ARBA00004922"/>
    </source>
</evidence>